<gene>
    <name evidence="2" type="ORF">A3A21_02365</name>
</gene>
<accession>A0A1F6BS66</accession>
<comment type="caution">
    <text evidence="2">The sequence shown here is derived from an EMBL/GenBank/DDBJ whole genome shotgun (WGS) entry which is preliminary data.</text>
</comment>
<feature type="chain" id="PRO_5009523140" description="GWxTD domain-containing protein" evidence="1">
    <location>
        <begin position="26"/>
        <end position="335"/>
    </location>
</feature>
<dbReference type="AlphaFoldDB" id="A0A1F6BS66"/>
<evidence type="ECO:0008006" key="4">
    <source>
        <dbReference type="Google" id="ProtNLM"/>
    </source>
</evidence>
<feature type="signal peptide" evidence="1">
    <location>
        <begin position="1"/>
        <end position="25"/>
    </location>
</feature>
<name>A0A1F6BS66_9BACT</name>
<evidence type="ECO:0000256" key="1">
    <source>
        <dbReference type="SAM" id="SignalP"/>
    </source>
</evidence>
<evidence type="ECO:0000313" key="3">
    <source>
        <dbReference type="Proteomes" id="UP000176996"/>
    </source>
</evidence>
<organism evidence="2 3">
    <name type="scientific">Candidatus Jorgensenbacteria bacterium RIFCSPLOWO2_01_FULL_45_25b</name>
    <dbReference type="NCBI Taxonomy" id="1798471"/>
    <lineage>
        <taxon>Bacteria</taxon>
        <taxon>Candidatus Joergenseniibacteriota</taxon>
    </lineage>
</organism>
<dbReference type="STRING" id="1798471.A3A21_02365"/>
<dbReference type="EMBL" id="MFKK01000035">
    <property type="protein sequence ID" value="OGG39774.1"/>
    <property type="molecule type" value="Genomic_DNA"/>
</dbReference>
<protein>
    <recommendedName>
        <fullName evidence="4">GWxTD domain-containing protein</fullName>
    </recommendedName>
</protein>
<sequence>MKRIILLFACVTLFVFGGFFQSASAAVSDPPSAAFLSNALSLLKSFQARVFEIQTMVQDFVRRASQQPVEHVYRYANPAYSFAFNYPEGWALSSFQNSPFRARFGLRGNNSVLLRAVRGFENYSWINLRGERFFYSKDQGKWYSQDENVIRATTPWGETSLRNPIFLFSEEDKDFASFTYVIPLSSDVVLEFSFEKYFLDGSFSDVSSIRKEIEKVLLTVFPLEKSSSYLSLISPSSGETFAPFHETRIRWEYSGLSESVSKIQLVGEGASRLITLLPARRGVFGSDTYSFEVPSETGTYVIRVCNGSVCGESGEFLIATSADTATTSSLPVQAP</sequence>
<dbReference type="Proteomes" id="UP000176996">
    <property type="component" value="Unassembled WGS sequence"/>
</dbReference>
<evidence type="ECO:0000313" key="2">
    <source>
        <dbReference type="EMBL" id="OGG39774.1"/>
    </source>
</evidence>
<reference evidence="2 3" key="1">
    <citation type="journal article" date="2016" name="Nat. Commun.">
        <title>Thousands of microbial genomes shed light on interconnected biogeochemical processes in an aquifer system.</title>
        <authorList>
            <person name="Anantharaman K."/>
            <person name="Brown C.T."/>
            <person name="Hug L.A."/>
            <person name="Sharon I."/>
            <person name="Castelle C.J."/>
            <person name="Probst A.J."/>
            <person name="Thomas B.C."/>
            <person name="Singh A."/>
            <person name="Wilkins M.J."/>
            <person name="Karaoz U."/>
            <person name="Brodie E.L."/>
            <person name="Williams K.H."/>
            <person name="Hubbard S.S."/>
            <person name="Banfield J.F."/>
        </authorList>
    </citation>
    <scope>NUCLEOTIDE SEQUENCE [LARGE SCALE GENOMIC DNA]</scope>
</reference>
<proteinExistence type="predicted"/>
<keyword evidence="1" id="KW-0732">Signal</keyword>